<dbReference type="InterPro" id="IPR050504">
    <property type="entry name" value="IgSF_BTN/MOG"/>
</dbReference>
<dbReference type="GO" id="GO:0005102">
    <property type="term" value="F:signaling receptor binding"/>
    <property type="evidence" value="ECO:0007669"/>
    <property type="project" value="TreeGrafter"/>
</dbReference>
<dbReference type="InterPro" id="IPR013783">
    <property type="entry name" value="Ig-like_fold"/>
</dbReference>
<dbReference type="GO" id="GO:0001817">
    <property type="term" value="P:regulation of cytokine production"/>
    <property type="evidence" value="ECO:0007669"/>
    <property type="project" value="TreeGrafter"/>
</dbReference>
<evidence type="ECO:0000256" key="6">
    <source>
        <dbReference type="ARBA" id="ARBA00023319"/>
    </source>
</evidence>
<keyword evidence="9" id="KW-1185">Reference proteome</keyword>
<dbReference type="InterPro" id="IPR007110">
    <property type="entry name" value="Ig-like_dom"/>
</dbReference>
<evidence type="ECO:0000259" key="7">
    <source>
        <dbReference type="PROSITE" id="PS50835"/>
    </source>
</evidence>
<dbReference type="Proteomes" id="UP000694541">
    <property type="component" value="Unplaced"/>
</dbReference>
<evidence type="ECO:0000256" key="2">
    <source>
        <dbReference type="ARBA" id="ARBA00022729"/>
    </source>
</evidence>
<dbReference type="PROSITE" id="PS50835">
    <property type="entry name" value="IG_LIKE"/>
    <property type="match status" value="1"/>
</dbReference>
<dbReference type="Pfam" id="PF07686">
    <property type="entry name" value="V-set"/>
    <property type="match status" value="1"/>
</dbReference>
<dbReference type="GO" id="GO:1903037">
    <property type="term" value="P:regulation of leukocyte cell-cell adhesion"/>
    <property type="evidence" value="ECO:0007669"/>
    <property type="project" value="UniProtKB-ARBA"/>
</dbReference>
<dbReference type="SUPFAM" id="SSF48726">
    <property type="entry name" value="Immunoglobulin"/>
    <property type="match status" value="1"/>
</dbReference>
<keyword evidence="6" id="KW-0393">Immunoglobulin domain</keyword>
<reference evidence="8" key="1">
    <citation type="submission" date="2025-08" db="UniProtKB">
        <authorList>
            <consortium name="Ensembl"/>
        </authorList>
    </citation>
    <scope>IDENTIFICATION</scope>
</reference>
<accession>A0A8B9RZL8</accession>
<dbReference type="InterPro" id="IPR013106">
    <property type="entry name" value="Ig_V-set"/>
</dbReference>
<protein>
    <recommendedName>
        <fullName evidence="7">Ig-like domain-containing protein</fullName>
    </recommendedName>
</protein>
<dbReference type="Gene3D" id="2.60.40.10">
    <property type="entry name" value="Immunoglobulins"/>
    <property type="match status" value="1"/>
</dbReference>
<dbReference type="Ensembl" id="ENSANIT00000023208.1">
    <property type="protein sequence ID" value="ENSANIP00000022466.1"/>
    <property type="gene ID" value="ENSANIG00000015288.1"/>
</dbReference>
<dbReference type="PANTHER" id="PTHR24100">
    <property type="entry name" value="BUTYROPHILIN"/>
    <property type="match status" value="1"/>
</dbReference>
<feature type="domain" description="Ig-like" evidence="7">
    <location>
        <begin position="1"/>
        <end position="80"/>
    </location>
</feature>
<dbReference type="GO" id="GO:0009897">
    <property type="term" value="C:external side of plasma membrane"/>
    <property type="evidence" value="ECO:0007669"/>
    <property type="project" value="TreeGrafter"/>
</dbReference>
<dbReference type="PANTHER" id="PTHR24100:SF149">
    <property type="entry name" value="BG-LIKE ANTIGEN 1-RELATED"/>
    <property type="match status" value="1"/>
</dbReference>
<keyword evidence="4" id="KW-1015">Disulfide bond</keyword>
<sequence length="111" mass="12868">MEVRWFRTQFFVYVHLYHSGQDHYSSQMPEYQGRTEFLKEGISVGNASLRILRTRLSDEGQYQCLIKDGDFYEEATLELNVAGKKHPGRWGCPTRWTSSMSSLPTTTQNPS</sequence>
<comment type="subcellular location">
    <subcellularLocation>
        <location evidence="1">Membrane</location>
    </subcellularLocation>
</comment>
<evidence type="ECO:0000256" key="5">
    <source>
        <dbReference type="ARBA" id="ARBA00023180"/>
    </source>
</evidence>
<dbReference type="AlphaFoldDB" id="A0A8B9RZL8"/>
<evidence type="ECO:0000256" key="4">
    <source>
        <dbReference type="ARBA" id="ARBA00023157"/>
    </source>
</evidence>
<evidence type="ECO:0000256" key="1">
    <source>
        <dbReference type="ARBA" id="ARBA00004370"/>
    </source>
</evidence>
<dbReference type="GO" id="GO:0050852">
    <property type="term" value="P:T cell receptor signaling pathway"/>
    <property type="evidence" value="ECO:0007669"/>
    <property type="project" value="TreeGrafter"/>
</dbReference>
<reference evidence="8" key="2">
    <citation type="submission" date="2025-09" db="UniProtKB">
        <authorList>
            <consortium name="Ensembl"/>
        </authorList>
    </citation>
    <scope>IDENTIFICATION</scope>
</reference>
<keyword evidence="3" id="KW-0472">Membrane</keyword>
<organism evidence="8 9">
    <name type="scientific">Accipiter nisus</name>
    <name type="common">Eurasian sparrowhawk</name>
    <dbReference type="NCBI Taxonomy" id="211598"/>
    <lineage>
        <taxon>Eukaryota</taxon>
        <taxon>Metazoa</taxon>
        <taxon>Chordata</taxon>
        <taxon>Craniata</taxon>
        <taxon>Vertebrata</taxon>
        <taxon>Euteleostomi</taxon>
        <taxon>Archelosauria</taxon>
        <taxon>Archosauria</taxon>
        <taxon>Dinosauria</taxon>
        <taxon>Saurischia</taxon>
        <taxon>Theropoda</taxon>
        <taxon>Coelurosauria</taxon>
        <taxon>Aves</taxon>
        <taxon>Neognathae</taxon>
        <taxon>Neoaves</taxon>
        <taxon>Telluraves</taxon>
        <taxon>Accipitrimorphae</taxon>
        <taxon>Accipitriformes</taxon>
        <taxon>Accipitridae</taxon>
        <taxon>Accipitrinae</taxon>
        <taxon>Accipiter</taxon>
    </lineage>
</organism>
<dbReference type="InterPro" id="IPR036179">
    <property type="entry name" value="Ig-like_dom_sf"/>
</dbReference>
<name>A0A8B9RZL8_9AVES</name>
<proteinExistence type="predicted"/>
<evidence type="ECO:0000313" key="9">
    <source>
        <dbReference type="Proteomes" id="UP000694541"/>
    </source>
</evidence>
<evidence type="ECO:0000313" key="8">
    <source>
        <dbReference type="Ensembl" id="ENSANIP00000022466.1"/>
    </source>
</evidence>
<dbReference type="FunFam" id="2.60.40.10:FF:000142">
    <property type="entry name" value="V-set domain-containing T-cell activation inhibitor 1"/>
    <property type="match status" value="1"/>
</dbReference>
<keyword evidence="5" id="KW-0325">Glycoprotein</keyword>
<keyword evidence="2" id="KW-0732">Signal</keyword>
<evidence type="ECO:0000256" key="3">
    <source>
        <dbReference type="ARBA" id="ARBA00023136"/>
    </source>
</evidence>
<dbReference type="GO" id="GO:0050863">
    <property type="term" value="P:regulation of T cell activation"/>
    <property type="evidence" value="ECO:0007669"/>
    <property type="project" value="UniProtKB-ARBA"/>
</dbReference>